<accession>A0A1L4FSV9</accession>
<evidence type="ECO:0000313" key="2">
    <source>
        <dbReference type="Proteomes" id="UP000184322"/>
    </source>
</evidence>
<keyword evidence="2" id="KW-1185">Reference proteome</keyword>
<dbReference type="RefSeq" id="WP_073372691.1">
    <property type="nucleotide sequence ID" value="NZ_CP017813.1"/>
</dbReference>
<dbReference type="KEGG" id="mpul:BLA55_03430"/>
<name>A0A1L4FSV9_9BACT</name>
<organism evidence="1 2">
    <name type="scientific">Mycoplasmopsis pullorum</name>
    <dbReference type="NCBI Taxonomy" id="48003"/>
    <lineage>
        <taxon>Bacteria</taxon>
        <taxon>Bacillati</taxon>
        <taxon>Mycoplasmatota</taxon>
        <taxon>Mycoplasmoidales</taxon>
        <taxon>Metamycoplasmataceae</taxon>
        <taxon>Mycoplasmopsis</taxon>
    </lineage>
</organism>
<dbReference type="STRING" id="48003.BLA55_03430"/>
<dbReference type="EMBL" id="CP017813">
    <property type="protein sequence ID" value="APJ38686.1"/>
    <property type="molecule type" value="Genomic_DNA"/>
</dbReference>
<sequence>MRKISAMLKHLQNTYTKLRRTHVSIPQTIFEDATKHKNEINDYQKIQPINKFESKNERR</sequence>
<reference evidence="2" key="1">
    <citation type="submission" date="2016-10" db="EMBL/GenBank/DDBJ databases">
        <authorList>
            <person name="Beylefeld A."/>
            <person name="Abolnik C."/>
        </authorList>
    </citation>
    <scope>NUCLEOTIDE SEQUENCE [LARGE SCALE GENOMIC DNA]</scope>
    <source>
        <strain evidence="2">B359_6</strain>
    </source>
</reference>
<evidence type="ECO:0000313" key="1">
    <source>
        <dbReference type="EMBL" id="APJ38686.1"/>
    </source>
</evidence>
<dbReference type="Proteomes" id="UP000184322">
    <property type="component" value="Chromosome"/>
</dbReference>
<protein>
    <submittedName>
        <fullName evidence="1">Uncharacterized protein</fullName>
    </submittedName>
</protein>
<dbReference type="AlphaFoldDB" id="A0A1L4FSV9"/>
<proteinExistence type="predicted"/>
<gene>
    <name evidence="1" type="ORF">BLA55_03430</name>
</gene>